<dbReference type="InterPro" id="IPR020894">
    <property type="entry name" value="Cadherin_CS"/>
</dbReference>
<evidence type="ECO:0000256" key="4">
    <source>
        <dbReference type="ARBA" id="ARBA00022837"/>
    </source>
</evidence>
<keyword evidence="2 8" id="KW-0812">Transmembrane</keyword>
<dbReference type="GO" id="GO:0016342">
    <property type="term" value="C:catenin complex"/>
    <property type="evidence" value="ECO:0007669"/>
    <property type="project" value="TreeGrafter"/>
</dbReference>
<evidence type="ECO:0000256" key="3">
    <source>
        <dbReference type="ARBA" id="ARBA00022737"/>
    </source>
</evidence>
<feature type="domain" description="Cadherin" evidence="10">
    <location>
        <begin position="132"/>
        <end position="269"/>
    </location>
</feature>
<evidence type="ECO:0000256" key="9">
    <source>
        <dbReference type="SAM" id="SignalP"/>
    </source>
</evidence>
<feature type="domain" description="Cadherin" evidence="10">
    <location>
        <begin position="270"/>
        <end position="377"/>
    </location>
</feature>
<keyword evidence="6 8" id="KW-0472">Membrane</keyword>
<dbReference type="PANTHER" id="PTHR24027:SF438">
    <property type="entry name" value="CADHERIN 23"/>
    <property type="match status" value="1"/>
</dbReference>
<dbReference type="InterPro" id="IPR002126">
    <property type="entry name" value="Cadherin-like_dom"/>
</dbReference>
<dbReference type="PRINTS" id="PR00205">
    <property type="entry name" value="CADHERIN"/>
</dbReference>
<dbReference type="Proteomes" id="UP000549394">
    <property type="component" value="Unassembled WGS sequence"/>
</dbReference>
<organism evidence="11 12">
    <name type="scientific">Dimorphilus gyrociliatus</name>
    <dbReference type="NCBI Taxonomy" id="2664684"/>
    <lineage>
        <taxon>Eukaryota</taxon>
        <taxon>Metazoa</taxon>
        <taxon>Spiralia</taxon>
        <taxon>Lophotrochozoa</taxon>
        <taxon>Annelida</taxon>
        <taxon>Polychaeta</taxon>
        <taxon>Polychaeta incertae sedis</taxon>
        <taxon>Dinophilidae</taxon>
        <taxon>Dimorphilus</taxon>
    </lineage>
</organism>
<feature type="signal peptide" evidence="9">
    <location>
        <begin position="1"/>
        <end position="19"/>
    </location>
</feature>
<keyword evidence="12" id="KW-1185">Reference proteome</keyword>
<feature type="domain" description="Cadherin" evidence="10">
    <location>
        <begin position="479"/>
        <end position="578"/>
    </location>
</feature>
<keyword evidence="4 7" id="KW-0106">Calcium</keyword>
<keyword evidence="9" id="KW-0732">Signal</keyword>
<dbReference type="SUPFAM" id="SSF49313">
    <property type="entry name" value="Cadherin-like"/>
    <property type="match status" value="5"/>
</dbReference>
<feature type="domain" description="Cadherin" evidence="10">
    <location>
        <begin position="378"/>
        <end position="477"/>
    </location>
</feature>
<evidence type="ECO:0000256" key="5">
    <source>
        <dbReference type="ARBA" id="ARBA00022989"/>
    </source>
</evidence>
<reference evidence="11 12" key="1">
    <citation type="submission" date="2020-08" db="EMBL/GenBank/DDBJ databases">
        <authorList>
            <person name="Hejnol A."/>
        </authorList>
    </citation>
    <scope>NUCLEOTIDE SEQUENCE [LARGE SCALE GENOMIC DNA]</scope>
</reference>
<dbReference type="PROSITE" id="PS00232">
    <property type="entry name" value="CADHERIN_1"/>
    <property type="match status" value="2"/>
</dbReference>
<dbReference type="InterPro" id="IPR015919">
    <property type="entry name" value="Cadherin-like_sf"/>
</dbReference>
<evidence type="ECO:0000313" key="11">
    <source>
        <dbReference type="EMBL" id="CAD5112876.1"/>
    </source>
</evidence>
<accession>A0A7I8V967</accession>
<dbReference type="PANTHER" id="PTHR24027">
    <property type="entry name" value="CADHERIN-23"/>
    <property type="match status" value="1"/>
</dbReference>
<dbReference type="OrthoDB" id="6252479at2759"/>
<dbReference type="EMBL" id="CAJFCJ010000003">
    <property type="protein sequence ID" value="CAD5112876.1"/>
    <property type="molecule type" value="Genomic_DNA"/>
</dbReference>
<dbReference type="PROSITE" id="PS50268">
    <property type="entry name" value="CADHERIN_2"/>
    <property type="match status" value="5"/>
</dbReference>
<protein>
    <submittedName>
        <fullName evidence="11">DgyrCDS2086</fullName>
    </submittedName>
</protein>
<evidence type="ECO:0000256" key="6">
    <source>
        <dbReference type="ARBA" id="ARBA00023136"/>
    </source>
</evidence>
<name>A0A7I8V967_9ANNE</name>
<evidence type="ECO:0000259" key="10">
    <source>
        <dbReference type="PROSITE" id="PS50268"/>
    </source>
</evidence>
<dbReference type="GO" id="GO:0008013">
    <property type="term" value="F:beta-catenin binding"/>
    <property type="evidence" value="ECO:0007669"/>
    <property type="project" value="TreeGrafter"/>
</dbReference>
<keyword evidence="5 8" id="KW-1133">Transmembrane helix</keyword>
<dbReference type="GO" id="GO:0016477">
    <property type="term" value="P:cell migration"/>
    <property type="evidence" value="ECO:0007669"/>
    <property type="project" value="TreeGrafter"/>
</dbReference>
<feature type="transmembrane region" description="Helical" evidence="8">
    <location>
        <begin position="583"/>
        <end position="606"/>
    </location>
</feature>
<dbReference type="CDD" id="cd11304">
    <property type="entry name" value="Cadherin_repeat"/>
    <property type="match status" value="5"/>
</dbReference>
<dbReference type="GO" id="GO:0007156">
    <property type="term" value="P:homophilic cell adhesion via plasma membrane adhesion molecules"/>
    <property type="evidence" value="ECO:0007669"/>
    <property type="project" value="InterPro"/>
</dbReference>
<evidence type="ECO:0000256" key="1">
    <source>
        <dbReference type="ARBA" id="ARBA00004370"/>
    </source>
</evidence>
<feature type="domain" description="Cadherin" evidence="10">
    <location>
        <begin position="16"/>
        <end position="127"/>
    </location>
</feature>
<evidence type="ECO:0000256" key="7">
    <source>
        <dbReference type="PROSITE-ProRule" id="PRU00043"/>
    </source>
</evidence>
<evidence type="ECO:0000256" key="2">
    <source>
        <dbReference type="ARBA" id="ARBA00022692"/>
    </source>
</evidence>
<keyword evidence="3" id="KW-0677">Repeat</keyword>
<dbReference type="AlphaFoldDB" id="A0A7I8V967"/>
<sequence>MLHSLTCFVILSTITYVVSLDYSIYEEIPNGTIVANLTADVRVPASIARDRDAGRNGQVTYWLASYNEFRIKEKTGEIFSRFPLDYETKSRYLFTVKACDRGTPKKCSTPVRVIVNVRDANDNPPEITIDTLTSSKVAYVNEDQETKAFVARVLLEDKDDGRNGELECSEDAISIKQSREEEELFIFHIQEISSSSGKYITNSPTVSEPFEIKPFVNSYQLVTTRKLDREDRDTYSIKINCADKGHPRRTAWKSLTVKVKDVNDNNPILQNSSLQMNVNETAIVGSVIGRIRANDGDIGPNGELSYLIDSDVDFFQLDPSREQIEKIFPYFKKKLDFEIQQNFSFRVTVRDHGKPSRQSTGHVIIRINNCNDERPIFEKKAYEFNVTENWRGLLGKLTAVDLDLSPFNQTVYELDGPEAFSLERQTGKLRLLRDLDRELQSSYKFYAVARDVMDASLSDKAEILVTVLDKNDEKPYFYDEAGLTFSVSRNAGYGTLIGKIRAADKDLGTNLTFEITQRRYRRLFLITADGELFLNGQIDDHSEEEFNFEVRISDGKLSESKSFKIIVDASSSSFFHKFGKTTLVTSLGIGSSILFAILIIICCVLIRKRRRKKKNHQRRGDDGGVVPVNGSVRYAFEDDVSCISDNEERVANVSIIL</sequence>
<gene>
    <name evidence="11" type="ORF">DGYR_LOCUS1943</name>
</gene>
<comment type="subcellular location">
    <subcellularLocation>
        <location evidence="1">Membrane</location>
    </subcellularLocation>
</comment>
<dbReference type="GO" id="GO:0045296">
    <property type="term" value="F:cadherin binding"/>
    <property type="evidence" value="ECO:0007669"/>
    <property type="project" value="TreeGrafter"/>
</dbReference>
<evidence type="ECO:0000256" key="8">
    <source>
        <dbReference type="SAM" id="Phobius"/>
    </source>
</evidence>
<dbReference type="SMART" id="SM00112">
    <property type="entry name" value="CA"/>
    <property type="match status" value="5"/>
</dbReference>
<dbReference type="Gene3D" id="2.60.40.60">
    <property type="entry name" value="Cadherins"/>
    <property type="match status" value="5"/>
</dbReference>
<proteinExistence type="predicted"/>
<evidence type="ECO:0000313" key="12">
    <source>
        <dbReference type="Proteomes" id="UP000549394"/>
    </source>
</evidence>
<dbReference type="FunFam" id="2.60.40.60:FF:000020">
    <property type="entry name" value="Dachsous cadherin-related 1b"/>
    <property type="match status" value="1"/>
</dbReference>
<dbReference type="GO" id="GO:0005509">
    <property type="term" value="F:calcium ion binding"/>
    <property type="evidence" value="ECO:0007669"/>
    <property type="project" value="UniProtKB-UniRule"/>
</dbReference>
<dbReference type="Pfam" id="PF00028">
    <property type="entry name" value="Cadherin"/>
    <property type="match status" value="3"/>
</dbReference>
<feature type="chain" id="PRO_5029774292" evidence="9">
    <location>
        <begin position="20"/>
        <end position="657"/>
    </location>
</feature>
<comment type="caution">
    <text evidence="11">The sequence shown here is derived from an EMBL/GenBank/DDBJ whole genome shotgun (WGS) entry which is preliminary data.</text>
</comment>
<dbReference type="InterPro" id="IPR039808">
    <property type="entry name" value="Cadherin"/>
</dbReference>